<protein>
    <recommendedName>
        <fullName evidence="4">Transmembrane protein</fullName>
    </recommendedName>
</protein>
<accession>A0ABR0A111</accession>
<gene>
    <name evidence="2" type="ORF">OUZ56_000881</name>
</gene>
<name>A0ABR0A111_9CRUS</name>
<keyword evidence="1" id="KW-0812">Transmembrane</keyword>
<dbReference type="Proteomes" id="UP001234178">
    <property type="component" value="Unassembled WGS sequence"/>
</dbReference>
<feature type="transmembrane region" description="Helical" evidence="1">
    <location>
        <begin position="63"/>
        <end position="82"/>
    </location>
</feature>
<reference evidence="2 3" key="1">
    <citation type="journal article" date="2023" name="Nucleic Acids Res.">
        <title>The hologenome of Daphnia magna reveals possible DNA methylation and microbiome-mediated evolution of the host genome.</title>
        <authorList>
            <person name="Chaturvedi A."/>
            <person name="Li X."/>
            <person name="Dhandapani V."/>
            <person name="Marshall H."/>
            <person name="Kissane S."/>
            <person name="Cuenca-Cambronero M."/>
            <person name="Asole G."/>
            <person name="Calvet F."/>
            <person name="Ruiz-Romero M."/>
            <person name="Marangio P."/>
            <person name="Guigo R."/>
            <person name="Rago D."/>
            <person name="Mirbahai L."/>
            <person name="Eastwood N."/>
            <person name="Colbourne J.K."/>
            <person name="Zhou J."/>
            <person name="Mallon E."/>
            <person name="Orsini L."/>
        </authorList>
    </citation>
    <scope>NUCLEOTIDE SEQUENCE [LARGE SCALE GENOMIC DNA]</scope>
    <source>
        <strain evidence="2">LRV0_1</strain>
    </source>
</reference>
<proteinExistence type="predicted"/>
<dbReference type="EMBL" id="JAOYFB010000036">
    <property type="protein sequence ID" value="KAK4018841.1"/>
    <property type="molecule type" value="Genomic_DNA"/>
</dbReference>
<keyword evidence="1" id="KW-1133">Transmembrane helix</keyword>
<evidence type="ECO:0000313" key="3">
    <source>
        <dbReference type="Proteomes" id="UP001234178"/>
    </source>
</evidence>
<keyword evidence="3" id="KW-1185">Reference proteome</keyword>
<organism evidence="2 3">
    <name type="scientific">Daphnia magna</name>
    <dbReference type="NCBI Taxonomy" id="35525"/>
    <lineage>
        <taxon>Eukaryota</taxon>
        <taxon>Metazoa</taxon>
        <taxon>Ecdysozoa</taxon>
        <taxon>Arthropoda</taxon>
        <taxon>Crustacea</taxon>
        <taxon>Branchiopoda</taxon>
        <taxon>Diplostraca</taxon>
        <taxon>Cladocera</taxon>
        <taxon>Anomopoda</taxon>
        <taxon>Daphniidae</taxon>
        <taxon>Daphnia</taxon>
    </lineage>
</organism>
<comment type="caution">
    <text evidence="2">The sequence shown here is derived from an EMBL/GenBank/DDBJ whole genome shotgun (WGS) entry which is preliminary data.</text>
</comment>
<evidence type="ECO:0000256" key="1">
    <source>
        <dbReference type="SAM" id="Phobius"/>
    </source>
</evidence>
<evidence type="ECO:0000313" key="2">
    <source>
        <dbReference type="EMBL" id="KAK4018841.1"/>
    </source>
</evidence>
<sequence>MRVRWIGSNSSSQSDDSFQQHWVEVRNRALLSSFFFAPPSPFAIYIRLTDFFFLFSCDSIHDTIVPLFIFFSSTSVPCLLVFRPRRNEKVIQLSRGCDKSRNAHKR</sequence>
<evidence type="ECO:0008006" key="4">
    <source>
        <dbReference type="Google" id="ProtNLM"/>
    </source>
</evidence>
<keyword evidence="1" id="KW-0472">Membrane</keyword>
<feature type="transmembrane region" description="Helical" evidence="1">
    <location>
        <begin position="29"/>
        <end position="48"/>
    </location>
</feature>